<evidence type="ECO:0000256" key="1">
    <source>
        <dbReference type="ARBA" id="ARBA00022649"/>
    </source>
</evidence>
<keyword evidence="5" id="KW-0460">Magnesium</keyword>
<dbReference type="EC" id="3.1.-.-" evidence="7"/>
<dbReference type="SUPFAM" id="SSF88723">
    <property type="entry name" value="PIN domain-like"/>
    <property type="match status" value="1"/>
</dbReference>
<keyword evidence="3" id="KW-0479">Metal-binding</keyword>
<proteinExistence type="predicted"/>
<evidence type="ECO:0000259" key="6">
    <source>
        <dbReference type="Pfam" id="PF01850"/>
    </source>
</evidence>
<dbReference type="GO" id="GO:0004540">
    <property type="term" value="F:RNA nuclease activity"/>
    <property type="evidence" value="ECO:0007669"/>
    <property type="project" value="TreeGrafter"/>
</dbReference>
<accession>A0A0B0EKS9</accession>
<keyword evidence="2" id="KW-0540">Nuclease</keyword>
<dbReference type="InterPro" id="IPR002716">
    <property type="entry name" value="PIN_dom"/>
</dbReference>
<evidence type="ECO:0000256" key="4">
    <source>
        <dbReference type="ARBA" id="ARBA00022801"/>
    </source>
</evidence>
<dbReference type="GO" id="GO:0016787">
    <property type="term" value="F:hydrolase activity"/>
    <property type="evidence" value="ECO:0007669"/>
    <property type="project" value="UniProtKB-KW"/>
</dbReference>
<dbReference type="Gene3D" id="3.40.50.1010">
    <property type="entry name" value="5'-nuclease"/>
    <property type="match status" value="1"/>
</dbReference>
<dbReference type="eggNOG" id="COG1487">
    <property type="taxonomic scope" value="Bacteria"/>
</dbReference>
<dbReference type="EMBL" id="JRYO01000213">
    <property type="protein sequence ID" value="KHE91285.1"/>
    <property type="molecule type" value="Genomic_DNA"/>
</dbReference>
<dbReference type="InterPro" id="IPR051749">
    <property type="entry name" value="PINc/VapC_TA_RNase"/>
</dbReference>
<sequence length="136" mass="15390">MIIVDSSVWIDYFNGKITPKTNWLDSALGNEPILTGDLILTEVLQGFQSDNDFKKAKSLLLSFPVVEMLGQEVALKSASTYRYLRKKGVTIRKTIDVIIGTFCIYNAFSLLHDDRDFTPLEIHLHLKVIQTKTNGQ</sequence>
<gene>
    <name evidence="7" type="ORF">SCABRO_02965</name>
</gene>
<reference evidence="7 8" key="1">
    <citation type="submission" date="2014-10" db="EMBL/GenBank/DDBJ databases">
        <title>Draft genome of anammox bacterium scalindua brodae, obtained using differential coverage binning of sequence data from two enrichment reactors.</title>
        <authorList>
            <person name="Speth D.R."/>
            <person name="Russ L."/>
            <person name="Kartal B."/>
            <person name="Op den Camp H.J."/>
            <person name="Dutilh B.E."/>
            <person name="Jetten M.S."/>
        </authorList>
    </citation>
    <scope>NUCLEOTIDE SEQUENCE [LARGE SCALE GENOMIC DNA]</scope>
    <source>
        <strain evidence="7">RU1</strain>
    </source>
</reference>
<evidence type="ECO:0000256" key="3">
    <source>
        <dbReference type="ARBA" id="ARBA00022723"/>
    </source>
</evidence>
<dbReference type="AlphaFoldDB" id="A0A0B0EKS9"/>
<name>A0A0B0EKS9_9BACT</name>
<feature type="domain" description="PIN" evidence="6">
    <location>
        <begin position="2"/>
        <end position="117"/>
    </location>
</feature>
<comment type="caution">
    <text evidence="7">The sequence shown here is derived from an EMBL/GenBank/DDBJ whole genome shotgun (WGS) entry which is preliminary data.</text>
</comment>
<dbReference type="InterPro" id="IPR029060">
    <property type="entry name" value="PIN-like_dom_sf"/>
</dbReference>
<dbReference type="Proteomes" id="UP000030652">
    <property type="component" value="Unassembled WGS sequence"/>
</dbReference>
<evidence type="ECO:0000313" key="7">
    <source>
        <dbReference type="EMBL" id="KHE91285.1"/>
    </source>
</evidence>
<evidence type="ECO:0000313" key="8">
    <source>
        <dbReference type="Proteomes" id="UP000030652"/>
    </source>
</evidence>
<dbReference type="Pfam" id="PF01850">
    <property type="entry name" value="PIN"/>
    <property type="match status" value="1"/>
</dbReference>
<organism evidence="7 8">
    <name type="scientific">Candidatus Scalindua brodae</name>
    <dbReference type="NCBI Taxonomy" id="237368"/>
    <lineage>
        <taxon>Bacteria</taxon>
        <taxon>Pseudomonadati</taxon>
        <taxon>Planctomycetota</taxon>
        <taxon>Candidatus Brocadiia</taxon>
        <taxon>Candidatus Brocadiales</taxon>
        <taxon>Candidatus Scalinduaceae</taxon>
        <taxon>Candidatus Scalindua</taxon>
    </lineage>
</organism>
<dbReference type="PANTHER" id="PTHR42740">
    <property type="entry name" value="RIBONUCLEASE VAPC3"/>
    <property type="match status" value="1"/>
</dbReference>
<dbReference type="CDD" id="cd18760">
    <property type="entry name" value="PIN_MtVapC3-like"/>
    <property type="match status" value="1"/>
</dbReference>
<evidence type="ECO:0000256" key="2">
    <source>
        <dbReference type="ARBA" id="ARBA00022722"/>
    </source>
</evidence>
<keyword evidence="1" id="KW-1277">Toxin-antitoxin system</keyword>
<evidence type="ECO:0000256" key="5">
    <source>
        <dbReference type="ARBA" id="ARBA00022842"/>
    </source>
</evidence>
<dbReference type="PANTHER" id="PTHR42740:SF1">
    <property type="entry name" value="RIBONUCLEASE VAPC3"/>
    <property type="match status" value="1"/>
</dbReference>
<protein>
    <submittedName>
        <fullName evidence="7">Ribonuclease VapC15</fullName>
        <ecNumber evidence="7">3.1.-.-</ecNumber>
    </submittedName>
</protein>
<dbReference type="GO" id="GO:0046872">
    <property type="term" value="F:metal ion binding"/>
    <property type="evidence" value="ECO:0007669"/>
    <property type="project" value="UniProtKB-KW"/>
</dbReference>
<keyword evidence="4 7" id="KW-0378">Hydrolase</keyword>